<proteinExistence type="predicted"/>
<dbReference type="RefSeq" id="WP_207111155.1">
    <property type="nucleotide sequence ID" value="NZ_JAFLWD010000003.1"/>
</dbReference>
<feature type="transmembrane region" description="Helical" evidence="1">
    <location>
        <begin position="121"/>
        <end position="139"/>
    </location>
</feature>
<evidence type="ECO:0000313" key="2">
    <source>
        <dbReference type="EMBL" id="MBO0439047.1"/>
    </source>
</evidence>
<evidence type="ECO:0000313" key="3">
    <source>
        <dbReference type="Proteomes" id="UP000664632"/>
    </source>
</evidence>
<dbReference type="Proteomes" id="UP000664632">
    <property type="component" value="Unassembled WGS sequence"/>
</dbReference>
<feature type="transmembrane region" description="Helical" evidence="1">
    <location>
        <begin position="98"/>
        <end position="115"/>
    </location>
</feature>
<reference evidence="2 3" key="1">
    <citation type="submission" date="2021-03" db="EMBL/GenBank/DDBJ databases">
        <title>Enterococcal diversity collection.</title>
        <authorList>
            <person name="Gilmore M.S."/>
            <person name="Schwartzman J."/>
            <person name="Van Tyne D."/>
            <person name="Martin M."/>
            <person name="Earl A.M."/>
            <person name="Manson A.L."/>
            <person name="Straub T."/>
            <person name="Salamzade R."/>
            <person name="Saavedra J."/>
            <person name="Lebreton F."/>
            <person name="Prichula J."/>
            <person name="Schaufler K."/>
            <person name="Gaca A."/>
            <person name="Sgardioli B."/>
            <person name="Wagenaar J."/>
            <person name="Strong T."/>
        </authorList>
    </citation>
    <scope>NUCLEOTIDE SEQUENCE [LARGE SCALE GENOMIC DNA]</scope>
    <source>
        <strain evidence="2 3">DIV0869a</strain>
    </source>
</reference>
<keyword evidence="3" id="KW-1185">Reference proteome</keyword>
<sequence length="211" mass="25152">MSEIANKKVKLGYVYLIEGIIAGMWGIYLFKFYSFYQTSYFYIDKRLSLFIQMLSFLNNNWNEVFIYFILSFLLITYTLFFNCLLYFVNKKEQQKHKILLLFLYLNLLCCLSLLINLCGFIFATILILAASLVYIIFILSKLSSTKEKFDYEEGEIIEIKGPFETKAEAQIEINTFFSKWKEARYTLDDEIYLDEDNKYYVEIYVETINSI</sequence>
<feature type="transmembrane region" description="Helical" evidence="1">
    <location>
        <begin position="64"/>
        <end position="86"/>
    </location>
</feature>
<organism evidence="2 3">
    <name type="scientific">Candidatus Enterococcus ikei</name>
    <dbReference type="NCBI Taxonomy" id="2815326"/>
    <lineage>
        <taxon>Bacteria</taxon>
        <taxon>Bacillati</taxon>
        <taxon>Bacillota</taxon>
        <taxon>Bacilli</taxon>
        <taxon>Lactobacillales</taxon>
        <taxon>Enterococcaceae</taxon>
        <taxon>Enterococcus</taxon>
    </lineage>
</organism>
<keyword evidence="1" id="KW-0812">Transmembrane</keyword>
<keyword evidence="1" id="KW-1133">Transmembrane helix</keyword>
<name>A0ABS3GUW0_9ENTE</name>
<dbReference type="EMBL" id="JAFLWD010000003">
    <property type="protein sequence ID" value="MBO0439047.1"/>
    <property type="molecule type" value="Genomic_DNA"/>
</dbReference>
<evidence type="ECO:0000256" key="1">
    <source>
        <dbReference type="SAM" id="Phobius"/>
    </source>
</evidence>
<comment type="caution">
    <text evidence="2">The sequence shown here is derived from an EMBL/GenBank/DDBJ whole genome shotgun (WGS) entry which is preliminary data.</text>
</comment>
<feature type="transmembrane region" description="Helical" evidence="1">
    <location>
        <begin position="12"/>
        <end position="30"/>
    </location>
</feature>
<keyword evidence="1" id="KW-0472">Membrane</keyword>
<accession>A0ABS3GUW0</accession>
<gene>
    <name evidence="2" type="ORF">JZO69_01555</name>
</gene>
<protein>
    <submittedName>
        <fullName evidence="2">Uncharacterized protein</fullName>
    </submittedName>
</protein>